<dbReference type="Proteomes" id="UP001141552">
    <property type="component" value="Unassembled WGS sequence"/>
</dbReference>
<dbReference type="InterPro" id="IPR027417">
    <property type="entry name" value="P-loop_NTPase"/>
</dbReference>
<keyword evidence="6" id="KW-0067">ATP-binding</keyword>
<organism evidence="12 13">
    <name type="scientific">Turnera subulata</name>
    <dbReference type="NCBI Taxonomy" id="218843"/>
    <lineage>
        <taxon>Eukaryota</taxon>
        <taxon>Viridiplantae</taxon>
        <taxon>Streptophyta</taxon>
        <taxon>Embryophyta</taxon>
        <taxon>Tracheophyta</taxon>
        <taxon>Spermatophyta</taxon>
        <taxon>Magnoliopsida</taxon>
        <taxon>eudicotyledons</taxon>
        <taxon>Gunneridae</taxon>
        <taxon>Pentapetalae</taxon>
        <taxon>rosids</taxon>
        <taxon>fabids</taxon>
        <taxon>Malpighiales</taxon>
        <taxon>Passifloraceae</taxon>
        <taxon>Turnera</taxon>
    </lineage>
</organism>
<evidence type="ECO:0000256" key="5">
    <source>
        <dbReference type="ARBA" id="ARBA00022741"/>
    </source>
</evidence>
<evidence type="ECO:0000256" key="3">
    <source>
        <dbReference type="ARBA" id="ARBA00022448"/>
    </source>
</evidence>
<comment type="subcellular location">
    <subcellularLocation>
        <location evidence="1">Membrane</location>
        <topology evidence="1">Multi-pass membrane protein</topology>
    </subcellularLocation>
</comment>
<protein>
    <recommendedName>
        <fullName evidence="11">ABC transporter domain-containing protein</fullName>
    </recommendedName>
</protein>
<dbReference type="GO" id="GO:0140359">
    <property type="term" value="F:ABC-type transporter activity"/>
    <property type="evidence" value="ECO:0007669"/>
    <property type="project" value="InterPro"/>
</dbReference>
<evidence type="ECO:0000256" key="4">
    <source>
        <dbReference type="ARBA" id="ARBA00022692"/>
    </source>
</evidence>
<dbReference type="SUPFAM" id="SSF52540">
    <property type="entry name" value="P-loop containing nucleoside triphosphate hydrolases"/>
    <property type="match status" value="1"/>
</dbReference>
<dbReference type="GO" id="GO:0005886">
    <property type="term" value="C:plasma membrane"/>
    <property type="evidence" value="ECO:0007669"/>
    <property type="project" value="UniProtKB-ARBA"/>
</dbReference>
<feature type="transmembrane region" description="Helical" evidence="10">
    <location>
        <begin position="831"/>
        <end position="848"/>
    </location>
</feature>
<dbReference type="InterPro" id="IPR043926">
    <property type="entry name" value="ABCG_dom"/>
</dbReference>
<dbReference type="Pfam" id="PF00005">
    <property type="entry name" value="ABC_tran"/>
    <property type="match status" value="2"/>
</dbReference>
<evidence type="ECO:0000256" key="1">
    <source>
        <dbReference type="ARBA" id="ARBA00004141"/>
    </source>
</evidence>
<gene>
    <name evidence="12" type="ORF">Tsubulata_041601</name>
</gene>
<feature type="transmembrane region" description="Helical" evidence="10">
    <location>
        <begin position="759"/>
        <end position="779"/>
    </location>
</feature>
<feature type="transmembrane region" description="Helical" evidence="10">
    <location>
        <begin position="428"/>
        <end position="455"/>
    </location>
</feature>
<evidence type="ECO:0000313" key="12">
    <source>
        <dbReference type="EMBL" id="KAJ4849436.1"/>
    </source>
</evidence>
<feature type="region of interest" description="Disordered" evidence="9">
    <location>
        <begin position="1"/>
        <end position="38"/>
    </location>
</feature>
<dbReference type="InterPro" id="IPR013581">
    <property type="entry name" value="PDR_assoc"/>
</dbReference>
<evidence type="ECO:0000256" key="10">
    <source>
        <dbReference type="SAM" id="Phobius"/>
    </source>
</evidence>
<feature type="transmembrane region" description="Helical" evidence="10">
    <location>
        <begin position="721"/>
        <end position="739"/>
    </location>
</feature>
<dbReference type="AlphaFoldDB" id="A0A9Q0JNK5"/>
<dbReference type="Pfam" id="PF08370">
    <property type="entry name" value="PDR_assoc"/>
    <property type="match status" value="1"/>
</dbReference>
<dbReference type="Pfam" id="PF19055">
    <property type="entry name" value="ABC2_membrane_7"/>
    <property type="match status" value="1"/>
</dbReference>
<dbReference type="GO" id="GO:0005524">
    <property type="term" value="F:ATP binding"/>
    <property type="evidence" value="ECO:0007669"/>
    <property type="project" value="UniProtKB-KW"/>
</dbReference>
<accession>A0A9Q0JNK5</accession>
<reference evidence="12" key="1">
    <citation type="submission" date="2022-02" db="EMBL/GenBank/DDBJ databases">
        <authorList>
            <person name="Henning P.M."/>
            <person name="McCubbin A.G."/>
            <person name="Shore J.S."/>
        </authorList>
    </citation>
    <scope>NUCLEOTIDE SEQUENCE</scope>
    <source>
        <strain evidence="12">F60SS</strain>
        <tissue evidence="12">Leaves</tissue>
    </source>
</reference>
<evidence type="ECO:0000256" key="7">
    <source>
        <dbReference type="ARBA" id="ARBA00022989"/>
    </source>
</evidence>
<dbReference type="OrthoDB" id="66620at2759"/>
<feature type="transmembrane region" description="Helical" evidence="10">
    <location>
        <begin position="945"/>
        <end position="968"/>
    </location>
</feature>
<reference evidence="12" key="2">
    <citation type="journal article" date="2023" name="Plants (Basel)">
        <title>Annotation of the Turnera subulata (Passifloraceae) Draft Genome Reveals the S-Locus Evolved after the Divergence of Turneroideae from Passifloroideae in a Stepwise Manner.</title>
        <authorList>
            <person name="Henning P.M."/>
            <person name="Roalson E.H."/>
            <person name="Mir W."/>
            <person name="McCubbin A.G."/>
            <person name="Shore J.S."/>
        </authorList>
    </citation>
    <scope>NUCLEOTIDE SEQUENCE</scope>
    <source>
        <strain evidence="12">F60SS</strain>
    </source>
</reference>
<dbReference type="SMART" id="SM00382">
    <property type="entry name" value="AAA"/>
    <property type="match status" value="1"/>
</dbReference>
<dbReference type="Pfam" id="PF01061">
    <property type="entry name" value="ABC2_membrane"/>
    <property type="match status" value="1"/>
</dbReference>
<dbReference type="InterPro" id="IPR003439">
    <property type="entry name" value="ABC_transporter-like_ATP-bd"/>
</dbReference>
<evidence type="ECO:0000256" key="6">
    <source>
        <dbReference type="ARBA" id="ARBA00022840"/>
    </source>
</evidence>
<comment type="caution">
    <text evidence="12">The sequence shown here is derived from an EMBL/GenBank/DDBJ whole genome shotgun (WGS) entry which is preliminary data.</text>
</comment>
<dbReference type="GO" id="GO:0016887">
    <property type="term" value="F:ATP hydrolysis activity"/>
    <property type="evidence" value="ECO:0007669"/>
    <property type="project" value="InterPro"/>
</dbReference>
<evidence type="ECO:0000256" key="9">
    <source>
        <dbReference type="SAM" id="MobiDB-lite"/>
    </source>
</evidence>
<keyword evidence="5" id="KW-0547">Nucleotide-binding</keyword>
<feature type="domain" description="ABC transporter" evidence="11">
    <location>
        <begin position="125"/>
        <end position="628"/>
    </location>
</feature>
<comment type="similarity">
    <text evidence="2">Belongs to the ABC transporter superfamily. ABCG family. PDR (TC 3.A.1.205) subfamily.</text>
</comment>
<evidence type="ECO:0000259" key="11">
    <source>
        <dbReference type="PROSITE" id="PS50893"/>
    </source>
</evidence>
<dbReference type="InterPro" id="IPR003593">
    <property type="entry name" value="AAA+_ATPase"/>
</dbReference>
<keyword evidence="8 10" id="KW-0472">Membrane</keyword>
<dbReference type="PROSITE" id="PS50893">
    <property type="entry name" value="ABC_TRANSPORTER_2"/>
    <property type="match status" value="1"/>
</dbReference>
<keyword evidence="7 10" id="KW-1133">Transmembrane helix</keyword>
<keyword evidence="3" id="KW-0813">Transport</keyword>
<dbReference type="InterPro" id="IPR013525">
    <property type="entry name" value="ABC2_TM"/>
</dbReference>
<keyword evidence="4 10" id="KW-0812">Transmembrane</keyword>
<name>A0A9Q0JNK5_9ROSI</name>
<evidence type="ECO:0000256" key="8">
    <source>
        <dbReference type="ARBA" id="ARBA00023136"/>
    </source>
</evidence>
<dbReference type="PANTHER" id="PTHR19241">
    <property type="entry name" value="ATP-BINDING CASSETTE TRANSPORTER"/>
    <property type="match status" value="1"/>
</dbReference>
<feature type="transmembrane region" description="Helical" evidence="10">
    <location>
        <begin position="800"/>
        <end position="825"/>
    </location>
</feature>
<proteinExistence type="inferred from homology"/>
<keyword evidence="13" id="KW-1185">Reference proteome</keyword>
<evidence type="ECO:0000313" key="13">
    <source>
        <dbReference type="Proteomes" id="UP001141552"/>
    </source>
</evidence>
<evidence type="ECO:0000256" key="2">
    <source>
        <dbReference type="ARBA" id="ARBA00006012"/>
    </source>
</evidence>
<dbReference type="EMBL" id="JAKUCV010000607">
    <property type="protein sequence ID" value="KAJ4849436.1"/>
    <property type="molecule type" value="Genomic_DNA"/>
</dbReference>
<sequence>MAPSIPNLEPSFHNHHGTQATSADGEAPGENGGEEAAAARKRVVDVTKLGALERHVFIERLITKIEEDNLRLLTKFKERIDRVGVDLPTLEVRYQNMSVEAECELVHGTPLPTLWNTFKNSIRGITTAPGCKSQATKLEILKNISGIIKPSRMTLLLGPPGCGKTTLLKALAGKLDQSLKVTGEITYNGYKFNEFVPQKTSAYISQYDRHIPEMTVRETLDFSARCQGIGDRADIMEEICRKEKQAGIIPEPDIDTYMKAISVEGLKRSLQTDYIIKVVSEKDQAQYWQQQGVPYTFVSVDKFVNLFHKFHVGQKLTEELSIPSTKVETDKNALSFDVYPSRWELFKACMDREWLLMKRNSFVHVSKSSQVFFSLPYSFPVASSVSLDVPSYRFHSSESISGFVLVSSANVTIGQQVLKERGLDYSHYFYWVSSGALLGLWIILSIGFTLALGYLKAPGASKVIISHKKLANLKRREDLSTVSQEKEMNYDVLKTSAATEKTTEVLEMIELQENKDALVGMPGVSGISMEQRKRLTIAVELVSNPAIIFMDEPTTGLDARAAAIVMRVVKNIVKTNRTIVCTIHQPSIDVFETFDELILMKRGGQVIYSGELGQHSSKLIEYFESIPGVPKIKENYNPGTWMLDITNPSAEALLGLDFARLYQESHLFRENEELVNKLRTPPEGSKELQFSTRFPQNGWQQFKACLWKQTLSYWRSPNYNLARFAFVTASSLIFGALLWQKGQKIQNEQDLLDILRSVFIFIQFIGIGNGSSVIPFVGTERIVVYRERFAGMYSSWAYSLAQVIIEIPYIFLQAALFLVITFPAIDLYWSVYKAFWYFYSMFCLLLCYNYMGLLLAALTPSFQLASIFASIWYNTTNLFSGYVIPGPLMPKWWVWLYWICPSSWVLKCLFTSQYGDIKKEITAFGEQKEINAFLQSYFGYRQNDLGVVAVVLLIFPALFAVTFAIAIAKLNFQKT</sequence>
<dbReference type="Gene3D" id="3.40.50.300">
    <property type="entry name" value="P-loop containing nucleotide triphosphate hydrolases"/>
    <property type="match status" value="2"/>
</dbReference>